<keyword evidence="3" id="KW-1185">Reference proteome</keyword>
<evidence type="ECO:0000256" key="1">
    <source>
        <dbReference type="SAM" id="MobiDB-lite"/>
    </source>
</evidence>
<accession>A0A5B7IRE3</accession>
<organism evidence="2 3">
    <name type="scientific">Portunus trituberculatus</name>
    <name type="common">Swimming crab</name>
    <name type="synonym">Neptunus trituberculatus</name>
    <dbReference type="NCBI Taxonomy" id="210409"/>
    <lineage>
        <taxon>Eukaryota</taxon>
        <taxon>Metazoa</taxon>
        <taxon>Ecdysozoa</taxon>
        <taxon>Arthropoda</taxon>
        <taxon>Crustacea</taxon>
        <taxon>Multicrustacea</taxon>
        <taxon>Malacostraca</taxon>
        <taxon>Eumalacostraca</taxon>
        <taxon>Eucarida</taxon>
        <taxon>Decapoda</taxon>
        <taxon>Pleocyemata</taxon>
        <taxon>Brachyura</taxon>
        <taxon>Eubrachyura</taxon>
        <taxon>Portunoidea</taxon>
        <taxon>Portunidae</taxon>
        <taxon>Portuninae</taxon>
        <taxon>Portunus</taxon>
    </lineage>
</organism>
<comment type="caution">
    <text evidence="2">The sequence shown here is derived from an EMBL/GenBank/DDBJ whole genome shotgun (WGS) entry which is preliminary data.</text>
</comment>
<name>A0A5B7IRE3_PORTR</name>
<dbReference type="Proteomes" id="UP000324222">
    <property type="component" value="Unassembled WGS sequence"/>
</dbReference>
<proteinExistence type="predicted"/>
<dbReference type="AlphaFoldDB" id="A0A5B7IRE3"/>
<dbReference type="EMBL" id="VSRR010071330">
    <property type="protein sequence ID" value="MPC86402.1"/>
    <property type="molecule type" value="Genomic_DNA"/>
</dbReference>
<evidence type="ECO:0000313" key="2">
    <source>
        <dbReference type="EMBL" id="MPC86402.1"/>
    </source>
</evidence>
<feature type="region of interest" description="Disordered" evidence="1">
    <location>
        <begin position="116"/>
        <end position="171"/>
    </location>
</feature>
<evidence type="ECO:0000313" key="3">
    <source>
        <dbReference type="Proteomes" id="UP000324222"/>
    </source>
</evidence>
<protein>
    <submittedName>
        <fullName evidence="2">Uncharacterized protein</fullName>
    </submittedName>
</protein>
<feature type="compositionally biased region" description="Basic and acidic residues" evidence="1">
    <location>
        <begin position="142"/>
        <end position="156"/>
    </location>
</feature>
<sequence length="241" mass="27104">MLLNKQCNNKHSWLSITQSFRCHNELAREALSRSFISAESSSTVVVGRADLTMELLSGRGPPRCVTRGKDRDISLKTFLEPEQFSVKHRDKRCCRGARRSPTHAATKRLRIYLGTSHTARCPSPPSPSRHPRTHAPHSALSDYRKAKPSEDRREALVAEAAEAEEPSRVREGRMGTKGCRVMAGKEPLVALEKCSCPAQRRPRTTHTCIKHLNWRGIHYAPYPLPPPPPPPPLLPAFHRLH</sequence>
<reference evidence="2 3" key="1">
    <citation type="submission" date="2019-05" db="EMBL/GenBank/DDBJ databases">
        <title>Another draft genome of Portunus trituberculatus and its Hox gene families provides insights of decapod evolution.</title>
        <authorList>
            <person name="Jeong J.-H."/>
            <person name="Song I."/>
            <person name="Kim S."/>
            <person name="Choi T."/>
            <person name="Kim D."/>
            <person name="Ryu S."/>
            <person name="Kim W."/>
        </authorList>
    </citation>
    <scope>NUCLEOTIDE SEQUENCE [LARGE SCALE GENOMIC DNA]</scope>
    <source>
        <tissue evidence="2">Muscle</tissue>
    </source>
</reference>
<gene>
    <name evidence="2" type="ORF">E2C01_081228</name>
</gene>